<dbReference type="InterPro" id="IPR009097">
    <property type="entry name" value="Cyclic_Pdiesterase"/>
</dbReference>
<dbReference type="Proteomes" id="UP000827092">
    <property type="component" value="Unassembled WGS sequence"/>
</dbReference>
<dbReference type="PANTHER" id="PTHR15934">
    <property type="entry name" value="RNA 2',3'-CYCLIC PHOSPHODIESTERASE"/>
    <property type="match status" value="1"/>
</dbReference>
<dbReference type="Pfam" id="PF10469">
    <property type="entry name" value="AKAP7_NLS"/>
    <property type="match status" value="1"/>
</dbReference>
<comment type="caution">
    <text evidence="2">The sequence shown here is derived from an EMBL/GenBank/DDBJ whole genome shotgun (WGS) entry which is preliminary data.</text>
</comment>
<dbReference type="AlphaFoldDB" id="A0AAV6VWY6"/>
<accession>A0AAV6VWY6</accession>
<evidence type="ECO:0000313" key="3">
    <source>
        <dbReference type="Proteomes" id="UP000827092"/>
    </source>
</evidence>
<evidence type="ECO:0000259" key="1">
    <source>
        <dbReference type="Pfam" id="PF10469"/>
    </source>
</evidence>
<dbReference type="InterPro" id="IPR052641">
    <property type="entry name" value="AKAP7_isoform_gamma"/>
</dbReference>
<dbReference type="GO" id="GO:0034237">
    <property type="term" value="F:protein kinase A regulatory subunit binding"/>
    <property type="evidence" value="ECO:0007669"/>
    <property type="project" value="TreeGrafter"/>
</dbReference>
<organism evidence="2 3">
    <name type="scientific">Oedothorax gibbosus</name>
    <dbReference type="NCBI Taxonomy" id="931172"/>
    <lineage>
        <taxon>Eukaryota</taxon>
        <taxon>Metazoa</taxon>
        <taxon>Ecdysozoa</taxon>
        <taxon>Arthropoda</taxon>
        <taxon>Chelicerata</taxon>
        <taxon>Arachnida</taxon>
        <taxon>Araneae</taxon>
        <taxon>Araneomorphae</taxon>
        <taxon>Entelegynae</taxon>
        <taxon>Araneoidea</taxon>
        <taxon>Linyphiidae</taxon>
        <taxon>Erigoninae</taxon>
        <taxon>Oedothorax</taxon>
    </lineage>
</organism>
<dbReference type="GO" id="GO:0010738">
    <property type="term" value="P:regulation of protein kinase A signaling"/>
    <property type="evidence" value="ECO:0007669"/>
    <property type="project" value="TreeGrafter"/>
</dbReference>
<dbReference type="EMBL" id="JAFNEN010000006">
    <property type="protein sequence ID" value="KAG8201314.1"/>
    <property type="molecule type" value="Genomic_DNA"/>
</dbReference>
<sequence length="372" mass="42846">MKTNYLNKFLSTFLTSSSNSIYFEEVYLTGSAYLCYVICESLRLISQRHFKLQKGSPSKESTLTETVETCSSVKLVPLKSEDVNYSERLIPVNESFNKNVKTINVKQPKGSLPVDQYSYHSSKRLSKEEHLQSKRPNYFVAVQITNTKIHENIKEIQDYILSQDSTFDECMIPIPTLHITLMVININNLKTYERAKKALANIHKEHNEIMCKNPLVLEFSGIGHFNNKVVFGKIKENECLTRFCQLAISVEKHFAEVGIPTTDQREFNPHLTIAKMKFPKKNKKRPNKFSELLYEKCINSYLGVETIRSIQLLRMDGPKDSSGYYTGYELMFMPSSPPTFARVHEIAEKKRKIREEIADTVKACTSSSKENY</sequence>
<dbReference type="Gene3D" id="3.90.1140.10">
    <property type="entry name" value="Cyclic phosphodiesterase"/>
    <property type="match status" value="1"/>
</dbReference>
<gene>
    <name evidence="2" type="ORF">JTE90_016794</name>
</gene>
<dbReference type="PANTHER" id="PTHR15934:SF2">
    <property type="entry name" value="A-KINASE ANCHOR PROTEIN 7-LIKE PHOSPHOESTERASE DOMAIN-CONTAINING PROTEIN"/>
    <property type="match status" value="1"/>
</dbReference>
<name>A0AAV6VWY6_9ARAC</name>
<protein>
    <recommendedName>
        <fullName evidence="1">A-kinase anchor protein 7-like phosphoesterase domain-containing protein</fullName>
    </recommendedName>
</protein>
<evidence type="ECO:0000313" key="2">
    <source>
        <dbReference type="EMBL" id="KAG8201314.1"/>
    </source>
</evidence>
<reference evidence="2 3" key="1">
    <citation type="journal article" date="2022" name="Nat. Ecol. Evol.">
        <title>A masculinizing supergene underlies an exaggerated male reproductive morph in a spider.</title>
        <authorList>
            <person name="Hendrickx F."/>
            <person name="De Corte Z."/>
            <person name="Sonet G."/>
            <person name="Van Belleghem S.M."/>
            <person name="Kostlbacher S."/>
            <person name="Vangestel C."/>
        </authorList>
    </citation>
    <scope>NUCLEOTIDE SEQUENCE [LARGE SCALE GENOMIC DNA]</scope>
    <source>
        <strain evidence="2">W744_W776</strain>
    </source>
</reference>
<keyword evidence="3" id="KW-1185">Reference proteome</keyword>
<dbReference type="GO" id="GO:0005829">
    <property type="term" value="C:cytosol"/>
    <property type="evidence" value="ECO:0007669"/>
    <property type="project" value="TreeGrafter"/>
</dbReference>
<feature type="domain" description="A-kinase anchor protein 7-like phosphoesterase" evidence="1">
    <location>
        <begin position="136"/>
        <end position="326"/>
    </location>
</feature>
<dbReference type="SUPFAM" id="SSF55144">
    <property type="entry name" value="LigT-like"/>
    <property type="match status" value="1"/>
</dbReference>
<proteinExistence type="predicted"/>
<dbReference type="InterPro" id="IPR019510">
    <property type="entry name" value="AKAP7-like_phosphoesterase"/>
</dbReference>